<gene>
    <name evidence="7" type="ORF">UCREL1_7480</name>
</gene>
<keyword evidence="4 7" id="KW-0378">Hydrolase</keyword>
<proteinExistence type="inferred from homology"/>
<dbReference type="Pfam" id="PF01532">
    <property type="entry name" value="Glyco_hydro_47"/>
    <property type="match status" value="1"/>
</dbReference>
<evidence type="ECO:0000256" key="3">
    <source>
        <dbReference type="ARBA" id="ARBA00007658"/>
    </source>
</evidence>
<evidence type="ECO:0000256" key="1">
    <source>
        <dbReference type="ARBA" id="ARBA00001913"/>
    </source>
</evidence>
<dbReference type="EMBL" id="KB706846">
    <property type="protein sequence ID" value="EMR65541.1"/>
    <property type="molecule type" value="Genomic_DNA"/>
</dbReference>
<dbReference type="Proteomes" id="UP000012174">
    <property type="component" value="Unassembled WGS sequence"/>
</dbReference>
<dbReference type="InterPro" id="IPR050749">
    <property type="entry name" value="Glycosyl_Hydrolase_47"/>
</dbReference>
<dbReference type="GO" id="GO:0005783">
    <property type="term" value="C:endoplasmic reticulum"/>
    <property type="evidence" value="ECO:0007669"/>
    <property type="project" value="TreeGrafter"/>
</dbReference>
<dbReference type="GO" id="GO:0004571">
    <property type="term" value="F:mannosyl-oligosaccharide 1,2-alpha-mannosidase activity"/>
    <property type="evidence" value="ECO:0007669"/>
    <property type="project" value="InterPro"/>
</dbReference>
<keyword evidence="5 6" id="KW-1015">Disulfide bond</keyword>
<protein>
    <submittedName>
        <fullName evidence="7">Putative glycoside hydrolase family 47 protein</fullName>
    </submittedName>
</protein>
<dbReference type="AlphaFoldDB" id="M7T6V2"/>
<comment type="cofactor">
    <cofactor evidence="1">
        <name>Ca(2+)</name>
        <dbReference type="ChEBI" id="CHEBI:29108"/>
    </cofactor>
</comment>
<accession>M7T6V2</accession>
<evidence type="ECO:0000256" key="6">
    <source>
        <dbReference type="PIRSR" id="PIRSR601382-3"/>
    </source>
</evidence>
<dbReference type="UniPathway" id="UPA00378"/>
<evidence type="ECO:0000313" key="7">
    <source>
        <dbReference type="EMBL" id="EMR65541.1"/>
    </source>
</evidence>
<evidence type="ECO:0000256" key="5">
    <source>
        <dbReference type="ARBA" id="ARBA00023157"/>
    </source>
</evidence>
<sequence length="111" mass="12138">MGNNFLDFHIIRPMTPDNADILISGTVHVKEATNGDGTRRHVPKLEPMGQHLVCFAGGMLAVGGQLTRNQAHLEAARQLVDGCIWAYRHMPLGIMPESFSMKKKGNARGTS</sequence>
<reference evidence="8" key="1">
    <citation type="journal article" date="2013" name="Genome Announc.">
        <title>Draft genome sequence of the grapevine dieback fungus Eutypa lata UCR-EL1.</title>
        <authorList>
            <person name="Blanco-Ulate B."/>
            <person name="Rolshausen P.E."/>
            <person name="Cantu D."/>
        </authorList>
    </citation>
    <scope>NUCLEOTIDE SEQUENCE [LARGE SCALE GENOMIC DNA]</scope>
    <source>
        <strain evidence="8">UCR-EL1</strain>
    </source>
</reference>
<dbReference type="GO" id="GO:0016020">
    <property type="term" value="C:membrane"/>
    <property type="evidence" value="ECO:0007669"/>
    <property type="project" value="InterPro"/>
</dbReference>
<dbReference type="SUPFAM" id="SSF48225">
    <property type="entry name" value="Seven-hairpin glycosidases"/>
    <property type="match status" value="1"/>
</dbReference>
<dbReference type="InterPro" id="IPR012341">
    <property type="entry name" value="6hp_glycosidase-like_sf"/>
</dbReference>
<comment type="similarity">
    <text evidence="3">Belongs to the glycosyl hydrolase 47 family.</text>
</comment>
<dbReference type="PANTHER" id="PTHR11742:SF103">
    <property type="entry name" value="ENDOPLASMIC RETICULUM MANNOSIDASE MNL2-RELATED"/>
    <property type="match status" value="1"/>
</dbReference>
<organism evidence="7 8">
    <name type="scientific">Eutypa lata (strain UCR-EL1)</name>
    <name type="common">Grapevine dieback disease fungus</name>
    <name type="synonym">Eutypa armeniacae</name>
    <dbReference type="NCBI Taxonomy" id="1287681"/>
    <lineage>
        <taxon>Eukaryota</taxon>
        <taxon>Fungi</taxon>
        <taxon>Dikarya</taxon>
        <taxon>Ascomycota</taxon>
        <taxon>Pezizomycotina</taxon>
        <taxon>Sordariomycetes</taxon>
        <taxon>Xylariomycetidae</taxon>
        <taxon>Xylariales</taxon>
        <taxon>Diatrypaceae</taxon>
        <taxon>Eutypa</taxon>
    </lineage>
</organism>
<evidence type="ECO:0000313" key="8">
    <source>
        <dbReference type="Proteomes" id="UP000012174"/>
    </source>
</evidence>
<dbReference type="GO" id="GO:0036503">
    <property type="term" value="P:ERAD pathway"/>
    <property type="evidence" value="ECO:0007669"/>
    <property type="project" value="UniProtKB-ARBA"/>
</dbReference>
<evidence type="ECO:0000256" key="4">
    <source>
        <dbReference type="ARBA" id="ARBA00022801"/>
    </source>
</evidence>
<evidence type="ECO:0000256" key="2">
    <source>
        <dbReference type="ARBA" id="ARBA00004922"/>
    </source>
</evidence>
<dbReference type="InterPro" id="IPR036026">
    <property type="entry name" value="Seven-hairpin_glycosidases"/>
</dbReference>
<dbReference type="GO" id="GO:0005975">
    <property type="term" value="P:carbohydrate metabolic process"/>
    <property type="evidence" value="ECO:0007669"/>
    <property type="project" value="InterPro"/>
</dbReference>
<dbReference type="OrthoDB" id="8118055at2759"/>
<feature type="disulfide bond" evidence="6">
    <location>
        <begin position="54"/>
        <end position="83"/>
    </location>
</feature>
<dbReference type="InterPro" id="IPR001382">
    <property type="entry name" value="Glyco_hydro_47"/>
</dbReference>
<dbReference type="PANTHER" id="PTHR11742">
    <property type="entry name" value="MANNOSYL-OLIGOSACCHARIDE ALPHA-1,2-MANNOSIDASE-RELATED"/>
    <property type="match status" value="1"/>
</dbReference>
<dbReference type="KEGG" id="ela:UCREL1_7480"/>
<comment type="pathway">
    <text evidence="2">Protein modification; protein glycosylation.</text>
</comment>
<keyword evidence="8" id="KW-1185">Reference proteome</keyword>
<dbReference type="GO" id="GO:0005509">
    <property type="term" value="F:calcium ion binding"/>
    <property type="evidence" value="ECO:0007669"/>
    <property type="project" value="InterPro"/>
</dbReference>
<dbReference type="Gene3D" id="1.50.10.10">
    <property type="match status" value="1"/>
</dbReference>
<name>M7T6V2_EUTLA</name>
<dbReference type="HOGENOM" id="CLU_2158360_0_0_1"/>